<feature type="region of interest" description="Disordered" evidence="1">
    <location>
        <begin position="184"/>
        <end position="225"/>
    </location>
</feature>
<evidence type="ECO:0000313" key="2">
    <source>
        <dbReference type="EMBL" id="GFH09345.1"/>
    </source>
</evidence>
<dbReference type="Proteomes" id="UP000485058">
    <property type="component" value="Unassembled WGS sequence"/>
</dbReference>
<organism evidence="2 3">
    <name type="scientific">Haematococcus lacustris</name>
    <name type="common">Green alga</name>
    <name type="synonym">Haematococcus pluvialis</name>
    <dbReference type="NCBI Taxonomy" id="44745"/>
    <lineage>
        <taxon>Eukaryota</taxon>
        <taxon>Viridiplantae</taxon>
        <taxon>Chlorophyta</taxon>
        <taxon>core chlorophytes</taxon>
        <taxon>Chlorophyceae</taxon>
        <taxon>CS clade</taxon>
        <taxon>Chlamydomonadales</taxon>
        <taxon>Haematococcaceae</taxon>
        <taxon>Haematococcus</taxon>
    </lineage>
</organism>
<name>A0A699YJB3_HAELA</name>
<feature type="non-terminal residue" evidence="2">
    <location>
        <position position="1"/>
    </location>
</feature>
<comment type="caution">
    <text evidence="2">The sequence shown here is derived from an EMBL/GenBank/DDBJ whole genome shotgun (WGS) entry which is preliminary data.</text>
</comment>
<dbReference type="AlphaFoldDB" id="A0A699YJB3"/>
<reference evidence="2 3" key="1">
    <citation type="submission" date="2020-02" db="EMBL/GenBank/DDBJ databases">
        <title>Draft genome sequence of Haematococcus lacustris strain NIES-144.</title>
        <authorList>
            <person name="Morimoto D."/>
            <person name="Nakagawa S."/>
            <person name="Yoshida T."/>
            <person name="Sawayama S."/>
        </authorList>
    </citation>
    <scope>NUCLEOTIDE SEQUENCE [LARGE SCALE GENOMIC DNA]</scope>
    <source>
        <strain evidence="2 3">NIES-144</strain>
    </source>
</reference>
<feature type="non-terminal residue" evidence="2">
    <location>
        <position position="301"/>
    </location>
</feature>
<proteinExistence type="predicted"/>
<sequence length="301" mass="32081">TWSCQHLATPPIEPPTPLTIRDNGFSGLISARIYTRIEASECGRAQPHAELVGHVAGMPTSKYHPYKGKGGHAARCALCVKTTTAGLAGWVEIHVEVHVEGEAASYRSGQSLIAIGQVTAQMCEVITACDNLKPSQVPLAHRTCAELLQLRMLWASSCGGRSQPASSSPCPGALHPHQGLSILTRPATNPVTSPAVEQQPIRHTTEEQDEQTMPPSMPKQQQDWATAREIAAAVLQQTTRYSLADWSLRCSTSCNPGGGGGVWALWLSRPAGSAVGQSAHQPPTRAGSAQHSGLDRHWCST</sequence>
<accession>A0A699YJB3</accession>
<feature type="region of interest" description="Disordered" evidence="1">
    <location>
        <begin position="273"/>
        <end position="301"/>
    </location>
</feature>
<protein>
    <submittedName>
        <fullName evidence="2">Uncharacterized protein</fullName>
    </submittedName>
</protein>
<feature type="compositionally biased region" description="Polar residues" evidence="1">
    <location>
        <begin position="211"/>
        <end position="224"/>
    </location>
</feature>
<keyword evidence="3" id="KW-1185">Reference proteome</keyword>
<dbReference type="EMBL" id="BLLF01000226">
    <property type="protein sequence ID" value="GFH09345.1"/>
    <property type="molecule type" value="Genomic_DNA"/>
</dbReference>
<feature type="compositionally biased region" description="Polar residues" evidence="1">
    <location>
        <begin position="275"/>
        <end position="291"/>
    </location>
</feature>
<feature type="compositionally biased region" description="Polar residues" evidence="1">
    <location>
        <begin position="186"/>
        <end position="196"/>
    </location>
</feature>
<evidence type="ECO:0000313" key="3">
    <source>
        <dbReference type="Proteomes" id="UP000485058"/>
    </source>
</evidence>
<gene>
    <name evidence="2" type="ORF">HaLaN_04461</name>
</gene>
<evidence type="ECO:0000256" key="1">
    <source>
        <dbReference type="SAM" id="MobiDB-lite"/>
    </source>
</evidence>